<name>A0A0P1I1U9_9RHOB</name>
<evidence type="ECO:0000313" key="4">
    <source>
        <dbReference type="Proteomes" id="UP000051260"/>
    </source>
</evidence>
<dbReference type="Proteomes" id="UP000051260">
    <property type="component" value="Unassembled WGS sequence"/>
</dbReference>
<feature type="signal peptide" evidence="2">
    <location>
        <begin position="1"/>
        <end position="27"/>
    </location>
</feature>
<dbReference type="EMBL" id="CYUD01000001">
    <property type="protein sequence ID" value="CUJ85105.1"/>
    <property type="molecule type" value="Genomic_DNA"/>
</dbReference>
<reference evidence="4" key="1">
    <citation type="submission" date="2015-09" db="EMBL/GenBank/DDBJ databases">
        <authorList>
            <person name="Rodrigo-Torres L."/>
            <person name="Arahal D.R."/>
        </authorList>
    </citation>
    <scope>NUCLEOTIDE SEQUENCE [LARGE SCALE GENOMIC DNA]</scope>
    <source>
        <strain evidence="4">CECT 5091</strain>
    </source>
</reference>
<dbReference type="RefSeq" id="WP_131726261.1">
    <property type="nucleotide sequence ID" value="NZ_CYUD01000001.1"/>
</dbReference>
<feature type="chain" id="PRO_5006064796" description="Secreted protein" evidence="2">
    <location>
        <begin position="28"/>
        <end position="114"/>
    </location>
</feature>
<gene>
    <name evidence="3" type="ORF">RUE5091_00299</name>
</gene>
<evidence type="ECO:0000256" key="2">
    <source>
        <dbReference type="SAM" id="SignalP"/>
    </source>
</evidence>
<evidence type="ECO:0000256" key="1">
    <source>
        <dbReference type="SAM" id="MobiDB-lite"/>
    </source>
</evidence>
<sequence>MYSKFPFNSLCAALVLAAHFFGTAASAQNQARSASGFGALLGSAQSVEKRSKPNVQKHYVSTPKHHFQKQEKPKTTVKRSGIKRLKFGRYSYTPHRQHGRSLFHPRQSFHYKRY</sequence>
<organism evidence="3 4">
    <name type="scientific">Ruegeria denitrificans</name>
    <dbReference type="NCBI Taxonomy" id="1715692"/>
    <lineage>
        <taxon>Bacteria</taxon>
        <taxon>Pseudomonadati</taxon>
        <taxon>Pseudomonadota</taxon>
        <taxon>Alphaproteobacteria</taxon>
        <taxon>Rhodobacterales</taxon>
        <taxon>Roseobacteraceae</taxon>
        <taxon>Ruegeria</taxon>
    </lineage>
</organism>
<keyword evidence="2" id="KW-0732">Signal</keyword>
<accession>A0A0P1I1U9</accession>
<evidence type="ECO:0000313" key="3">
    <source>
        <dbReference type="EMBL" id="CUJ85105.1"/>
    </source>
</evidence>
<dbReference type="AlphaFoldDB" id="A0A0P1I1U9"/>
<feature type="region of interest" description="Disordered" evidence="1">
    <location>
        <begin position="48"/>
        <end position="80"/>
    </location>
</feature>
<protein>
    <recommendedName>
        <fullName evidence="5">Secreted protein</fullName>
    </recommendedName>
</protein>
<proteinExistence type="predicted"/>
<keyword evidence="4" id="KW-1185">Reference proteome</keyword>
<evidence type="ECO:0008006" key="5">
    <source>
        <dbReference type="Google" id="ProtNLM"/>
    </source>
</evidence>